<protein>
    <submittedName>
        <fullName evidence="2">Uncharacterized protein</fullName>
    </submittedName>
</protein>
<evidence type="ECO:0000313" key="2">
    <source>
        <dbReference type="EMBL" id="KAK9918013.1"/>
    </source>
</evidence>
<evidence type="ECO:0000313" key="3">
    <source>
        <dbReference type="Proteomes" id="UP001491310"/>
    </source>
</evidence>
<evidence type="ECO:0000256" key="1">
    <source>
        <dbReference type="SAM" id="MobiDB-lite"/>
    </source>
</evidence>
<reference evidence="2 3" key="1">
    <citation type="journal article" date="2024" name="Nat. Commun.">
        <title>Phylogenomics reveals the evolutionary origins of lichenization in chlorophyte algae.</title>
        <authorList>
            <person name="Puginier C."/>
            <person name="Libourel C."/>
            <person name="Otte J."/>
            <person name="Skaloud P."/>
            <person name="Haon M."/>
            <person name="Grisel S."/>
            <person name="Petersen M."/>
            <person name="Berrin J.G."/>
            <person name="Delaux P.M."/>
            <person name="Dal Grande F."/>
            <person name="Keller J."/>
        </authorList>
    </citation>
    <scope>NUCLEOTIDE SEQUENCE [LARGE SCALE GENOMIC DNA]</scope>
    <source>
        <strain evidence="2 3">SAG 216-7</strain>
    </source>
</reference>
<keyword evidence="3" id="KW-1185">Reference proteome</keyword>
<organism evidence="2 3">
    <name type="scientific">Coccomyxa subellipsoidea</name>
    <dbReference type="NCBI Taxonomy" id="248742"/>
    <lineage>
        <taxon>Eukaryota</taxon>
        <taxon>Viridiplantae</taxon>
        <taxon>Chlorophyta</taxon>
        <taxon>core chlorophytes</taxon>
        <taxon>Trebouxiophyceae</taxon>
        <taxon>Trebouxiophyceae incertae sedis</taxon>
        <taxon>Coccomyxaceae</taxon>
        <taxon>Coccomyxa</taxon>
    </lineage>
</organism>
<feature type="region of interest" description="Disordered" evidence="1">
    <location>
        <begin position="84"/>
        <end position="104"/>
    </location>
</feature>
<comment type="caution">
    <text evidence="2">The sequence shown here is derived from an EMBL/GenBank/DDBJ whole genome shotgun (WGS) entry which is preliminary data.</text>
</comment>
<name>A0ABR2Z1F3_9CHLO</name>
<sequence>MDYYTELEVSGNHLYDTMADAEKSSYLATHSESHHLVTWTQHTRPSQYSALQSSQRLSQHYVVRAPLGLQQIISLPPSKAKSSACYGQPMTPLLKRGKTPTSSV</sequence>
<gene>
    <name evidence="2" type="ORF">WJX75_000548</name>
</gene>
<proteinExistence type="predicted"/>
<accession>A0ABR2Z1F3</accession>
<dbReference type="Proteomes" id="UP001491310">
    <property type="component" value="Unassembled WGS sequence"/>
</dbReference>
<dbReference type="EMBL" id="JALJOT010000001">
    <property type="protein sequence ID" value="KAK9918013.1"/>
    <property type="molecule type" value="Genomic_DNA"/>
</dbReference>